<name>A0A1F5EA13_9BACT</name>
<comment type="caution">
    <text evidence="1">The sequence shown here is derived from an EMBL/GenBank/DDBJ whole genome shotgun (WGS) entry which is preliminary data.</text>
</comment>
<evidence type="ECO:0000313" key="2">
    <source>
        <dbReference type="Proteomes" id="UP000178583"/>
    </source>
</evidence>
<accession>A0A1F5EA13</accession>
<sequence length="80" mass="9258">MCPFCGREYVRFAQKRGTHRCHYCDVLDATPEEYKRWSQPDLPLDEDEIALALRATHPQPIIVKRLLATLEEARASQSQS</sequence>
<proteinExistence type="predicted"/>
<protein>
    <submittedName>
        <fullName evidence="1">Uncharacterized protein</fullName>
    </submittedName>
</protein>
<evidence type="ECO:0000313" key="1">
    <source>
        <dbReference type="EMBL" id="OGD64228.1"/>
    </source>
</evidence>
<organism evidence="1 2">
    <name type="scientific">Candidatus Berkelbacteria bacterium RIFOXYA2_FULL_43_10</name>
    <dbReference type="NCBI Taxonomy" id="1797472"/>
    <lineage>
        <taxon>Bacteria</taxon>
        <taxon>Candidatus Berkelbacteria</taxon>
    </lineage>
</organism>
<gene>
    <name evidence="1" type="ORF">A2215_04235</name>
</gene>
<reference evidence="1 2" key="1">
    <citation type="journal article" date="2016" name="Nat. Commun.">
        <title>Thousands of microbial genomes shed light on interconnected biogeochemical processes in an aquifer system.</title>
        <authorList>
            <person name="Anantharaman K."/>
            <person name="Brown C.T."/>
            <person name="Hug L.A."/>
            <person name="Sharon I."/>
            <person name="Castelle C.J."/>
            <person name="Probst A.J."/>
            <person name="Thomas B.C."/>
            <person name="Singh A."/>
            <person name="Wilkins M.J."/>
            <person name="Karaoz U."/>
            <person name="Brodie E.L."/>
            <person name="Williams K.H."/>
            <person name="Hubbard S.S."/>
            <person name="Banfield J.F."/>
        </authorList>
    </citation>
    <scope>NUCLEOTIDE SEQUENCE [LARGE SCALE GENOMIC DNA]</scope>
</reference>
<dbReference type="EMBL" id="MEZY01000021">
    <property type="protein sequence ID" value="OGD64228.1"/>
    <property type="molecule type" value="Genomic_DNA"/>
</dbReference>
<dbReference type="Proteomes" id="UP000178583">
    <property type="component" value="Unassembled WGS sequence"/>
</dbReference>
<dbReference type="AlphaFoldDB" id="A0A1F5EA13"/>